<dbReference type="Gene3D" id="3.40.1190.20">
    <property type="match status" value="1"/>
</dbReference>
<accession>A3LYI7</accession>
<dbReference type="STRING" id="322104.A3LYI7"/>
<dbReference type="GeneID" id="4840275"/>
<reference evidence="9 10" key="1">
    <citation type="journal article" date="2007" name="Nat. Biotechnol.">
        <title>Genome sequence of the lignocellulose-bioconverting and xylose-fermenting yeast Pichia stipitis.</title>
        <authorList>
            <person name="Jeffries T.W."/>
            <person name="Grigoriev I.V."/>
            <person name="Grimwood J."/>
            <person name="Laplaza J.M."/>
            <person name="Aerts A."/>
            <person name="Salamov A."/>
            <person name="Schmutz J."/>
            <person name="Lindquist E."/>
            <person name="Dehal P."/>
            <person name="Shapiro H."/>
            <person name="Jin Y.S."/>
            <person name="Passoth V."/>
            <person name="Richardson P.M."/>
        </authorList>
    </citation>
    <scope>NUCLEOTIDE SEQUENCE [LARGE SCALE GENOMIC DNA]</scope>
    <source>
        <strain evidence="10">ATCC 58785 / CBS 6054 / NBRC 10063 / NRRL Y-11545</strain>
    </source>
</reference>
<keyword evidence="3" id="KW-0521">NADP</keyword>
<evidence type="ECO:0000256" key="1">
    <source>
        <dbReference type="ARBA" id="ARBA00022741"/>
    </source>
</evidence>
<evidence type="ECO:0000256" key="5">
    <source>
        <dbReference type="ARBA" id="ARBA00023239"/>
    </source>
</evidence>
<dbReference type="FunCoup" id="A3LYI7">
    <property type="interactions" value="174"/>
</dbReference>
<feature type="binding site" evidence="7">
    <location>
        <begin position="202"/>
        <end position="208"/>
    </location>
    <ligand>
        <name>(6S)-NADPHX</name>
        <dbReference type="ChEBI" id="CHEBI:64076"/>
    </ligand>
</feature>
<dbReference type="Pfam" id="PF01256">
    <property type="entry name" value="Carb_kinase"/>
    <property type="match status" value="1"/>
</dbReference>
<comment type="catalytic activity">
    <reaction evidence="6 7">
        <text>(6S)-NADPHX + ATP = ADP + phosphate + NADPH + H(+)</text>
        <dbReference type="Rhea" id="RHEA:32231"/>
        <dbReference type="ChEBI" id="CHEBI:15378"/>
        <dbReference type="ChEBI" id="CHEBI:30616"/>
        <dbReference type="ChEBI" id="CHEBI:43474"/>
        <dbReference type="ChEBI" id="CHEBI:57783"/>
        <dbReference type="ChEBI" id="CHEBI:64076"/>
        <dbReference type="ChEBI" id="CHEBI:456216"/>
        <dbReference type="EC" id="4.2.1.93"/>
    </reaction>
</comment>
<dbReference type="OrthoDB" id="8110916at2759"/>
<dbReference type="SUPFAM" id="SSF53613">
    <property type="entry name" value="Ribokinase-like"/>
    <property type="match status" value="1"/>
</dbReference>
<dbReference type="Proteomes" id="UP000002258">
    <property type="component" value="Chromosome 6"/>
</dbReference>
<evidence type="ECO:0000256" key="6">
    <source>
        <dbReference type="ARBA" id="ARBA00047472"/>
    </source>
</evidence>
<gene>
    <name evidence="9" type="ORF">PICST_68225</name>
</gene>
<dbReference type="EMBL" id="CP000500">
    <property type="protein sequence ID" value="ABN67645.2"/>
    <property type="molecule type" value="Genomic_DNA"/>
</dbReference>
<dbReference type="EC" id="4.2.1.93" evidence="7"/>
<evidence type="ECO:0000259" key="8">
    <source>
        <dbReference type="PROSITE" id="PS51383"/>
    </source>
</evidence>
<evidence type="ECO:0000313" key="9">
    <source>
        <dbReference type="EMBL" id="ABN67645.2"/>
    </source>
</evidence>
<organism evidence="9 10">
    <name type="scientific">Scheffersomyces stipitis (strain ATCC 58785 / CBS 6054 / NBRC 10063 / NRRL Y-11545)</name>
    <name type="common">Yeast</name>
    <name type="synonym">Pichia stipitis</name>
    <dbReference type="NCBI Taxonomy" id="322104"/>
    <lineage>
        <taxon>Eukaryota</taxon>
        <taxon>Fungi</taxon>
        <taxon>Dikarya</taxon>
        <taxon>Ascomycota</taxon>
        <taxon>Saccharomycotina</taxon>
        <taxon>Pichiomycetes</taxon>
        <taxon>Debaryomycetaceae</taxon>
        <taxon>Scheffersomyces</taxon>
    </lineage>
</organism>
<dbReference type="GO" id="GO:0110051">
    <property type="term" value="P:metabolite repair"/>
    <property type="evidence" value="ECO:0007669"/>
    <property type="project" value="TreeGrafter"/>
</dbReference>
<feature type="binding site" evidence="7">
    <location>
        <begin position="246"/>
        <end position="250"/>
    </location>
    <ligand>
        <name>ATP</name>
        <dbReference type="ChEBI" id="CHEBI:30616"/>
    </ligand>
</feature>
<evidence type="ECO:0000256" key="2">
    <source>
        <dbReference type="ARBA" id="ARBA00022840"/>
    </source>
</evidence>
<dbReference type="CDD" id="cd01171">
    <property type="entry name" value="YXKO-related"/>
    <property type="match status" value="1"/>
</dbReference>
<dbReference type="PROSITE" id="PS01050">
    <property type="entry name" value="YJEF_C_2"/>
    <property type="match status" value="1"/>
</dbReference>
<dbReference type="InterPro" id="IPR000631">
    <property type="entry name" value="CARKD"/>
</dbReference>
<dbReference type="HAMAP" id="MF_01965">
    <property type="entry name" value="NADHX_dehydratase"/>
    <property type="match status" value="1"/>
</dbReference>
<dbReference type="eggNOG" id="KOG3974">
    <property type="taxonomic scope" value="Eukaryota"/>
</dbReference>
<dbReference type="PROSITE" id="PS51383">
    <property type="entry name" value="YJEF_C_3"/>
    <property type="match status" value="1"/>
</dbReference>
<evidence type="ECO:0000313" key="10">
    <source>
        <dbReference type="Proteomes" id="UP000002258"/>
    </source>
</evidence>
<protein>
    <recommendedName>
        <fullName evidence="7">ATP-dependent (S)-NAD(P)H-hydrate dehydratase</fullName>
        <ecNumber evidence="7">4.2.1.93</ecNumber>
    </recommendedName>
    <alternativeName>
        <fullName evidence="7">ATP-dependent NAD(P)HX dehydratase</fullName>
    </alternativeName>
</protein>
<keyword evidence="7" id="KW-0597">Phosphoprotein</keyword>
<dbReference type="InterPro" id="IPR017953">
    <property type="entry name" value="Carbohydrate_kinase_pred_CS"/>
</dbReference>
<feature type="domain" description="YjeF C-terminal" evidence="8">
    <location>
        <begin position="10"/>
        <end position="351"/>
    </location>
</feature>
<feature type="binding site" evidence="7">
    <location>
        <position position="275"/>
    </location>
    <ligand>
        <name>(6S)-NADPHX</name>
        <dbReference type="ChEBI" id="CHEBI:64076"/>
    </ligand>
</feature>
<comment type="similarity">
    <text evidence="7">Belongs to the NnrD/CARKD family.</text>
</comment>
<dbReference type="PANTHER" id="PTHR12592:SF0">
    <property type="entry name" value="ATP-DEPENDENT (S)-NAD(P)H-HYDRATE DEHYDRATASE"/>
    <property type="match status" value="1"/>
</dbReference>
<dbReference type="GO" id="GO:0046496">
    <property type="term" value="P:nicotinamide nucleotide metabolic process"/>
    <property type="evidence" value="ECO:0007669"/>
    <property type="project" value="UniProtKB-UniRule"/>
</dbReference>
<evidence type="ECO:0000256" key="4">
    <source>
        <dbReference type="ARBA" id="ARBA00023027"/>
    </source>
</evidence>
<evidence type="ECO:0000256" key="3">
    <source>
        <dbReference type="ARBA" id="ARBA00022857"/>
    </source>
</evidence>
<dbReference type="PANTHER" id="PTHR12592">
    <property type="entry name" value="ATP-DEPENDENT (S)-NAD(P)H-HYDRATE DEHYDRATASE FAMILY MEMBER"/>
    <property type="match status" value="1"/>
</dbReference>
<comment type="cofactor">
    <cofactor evidence="7">
        <name>Mg(2+)</name>
        <dbReference type="ChEBI" id="CHEBI:18420"/>
    </cofactor>
</comment>
<comment type="subcellular location">
    <subcellularLocation>
        <location evidence="7">Cytoplasm</location>
    </subcellularLocation>
</comment>
<dbReference type="GO" id="GO:0005737">
    <property type="term" value="C:cytoplasm"/>
    <property type="evidence" value="ECO:0007669"/>
    <property type="project" value="UniProtKB-SubCell"/>
</dbReference>
<dbReference type="AlphaFoldDB" id="A3LYI7"/>
<dbReference type="InterPro" id="IPR029056">
    <property type="entry name" value="Ribokinase-like"/>
</dbReference>
<dbReference type="NCBIfam" id="TIGR00196">
    <property type="entry name" value="yjeF_cterm"/>
    <property type="match status" value="1"/>
</dbReference>
<feature type="binding site" evidence="7">
    <location>
        <begin position="265"/>
        <end position="274"/>
    </location>
    <ligand>
        <name>ATP</name>
        <dbReference type="ChEBI" id="CHEBI:30616"/>
    </ligand>
</feature>
<keyword evidence="7" id="KW-0963">Cytoplasm</keyword>
<dbReference type="RefSeq" id="XP_001385674.2">
    <property type="nucleotide sequence ID" value="XM_001385637.1"/>
</dbReference>
<sequence length="360" mass="40222">MLRNKTQKELLQLSRHIIQPLLPSFYKGQAGKVTVIGGCEDYTGAPFFGAHSAALVGADLSHVICEKVAAPIIKSYSPDLMVHPYLYDLNNPEIKVDLSSQEIDQLLKLDYEDLLKNNYPSLNAIIENKVLPKVLKLLDRTDIVVVGPGFGRDPLMLKSLARIIEEVKVLNKHIILDADSLFLVSLNPALIKNYPKAILTPNVVEFQRLASKFGIQTKISETDFSALLDETRRLSKSLGRVTILRKGKQELIVKNDDYVVNDIQGSNKRVGGQGDTLTGALATLVNWSNNYSDGLWDTDKKVLNRDEANLLACFTASALVRFSAHKAFKKYGRSMQTSNVHEFLKEAYDDLFEGENYLKL</sequence>
<proteinExistence type="inferred from homology"/>
<keyword evidence="10" id="KW-1185">Reference proteome</keyword>
<dbReference type="KEGG" id="pic:PICST_68225"/>
<comment type="catalytic activity">
    <reaction evidence="7">
        <text>(6S)-NADHX + ATP = ADP + phosphate + NADH + H(+)</text>
        <dbReference type="Rhea" id="RHEA:19017"/>
        <dbReference type="ChEBI" id="CHEBI:15378"/>
        <dbReference type="ChEBI" id="CHEBI:30616"/>
        <dbReference type="ChEBI" id="CHEBI:43474"/>
        <dbReference type="ChEBI" id="CHEBI:57945"/>
        <dbReference type="ChEBI" id="CHEBI:64074"/>
        <dbReference type="ChEBI" id="CHEBI:456216"/>
        <dbReference type="EC" id="4.2.1.93"/>
    </reaction>
</comment>
<comment type="function">
    <text evidence="7">Catalyzes the dehydration of the S-form of NAD(P)HX at the expense of ATP, which is converted to ADP. Together with NAD(P)HX epimerase, which catalyzes the epimerization of the S- and R-forms, the enzyme allows the repair of both epimers of NAD(P)HX, a damaged form of NAD(P)H that is a result of enzymatic or heat-dependent hydration.</text>
</comment>
<dbReference type="HOGENOM" id="CLU_030651_0_0_1"/>
<dbReference type="GO" id="GO:0005524">
    <property type="term" value="F:ATP binding"/>
    <property type="evidence" value="ECO:0007669"/>
    <property type="project" value="UniProtKB-KW"/>
</dbReference>
<keyword evidence="1 7" id="KW-0547">Nucleotide-binding</keyword>
<keyword evidence="2 7" id="KW-0067">ATP-binding</keyword>
<evidence type="ECO:0000256" key="7">
    <source>
        <dbReference type="HAMAP-Rule" id="MF_03157"/>
    </source>
</evidence>
<keyword evidence="4 7" id="KW-0520">NAD</keyword>
<name>A3LYI7_PICST</name>
<dbReference type="GO" id="GO:0047453">
    <property type="term" value="F:ATP-dependent NAD(P)H-hydrate dehydratase activity"/>
    <property type="evidence" value="ECO:0007669"/>
    <property type="project" value="UniProtKB-UniRule"/>
</dbReference>
<dbReference type="OMA" id="WRAAYHN"/>
<dbReference type="InParanoid" id="A3LYI7"/>
<feature type="binding site" evidence="7">
    <location>
        <position position="149"/>
    </location>
    <ligand>
        <name>(6S)-NADPHX</name>
        <dbReference type="ChEBI" id="CHEBI:64076"/>
    </ligand>
</feature>
<keyword evidence="5 7" id="KW-0456">Lyase</keyword>